<dbReference type="RefSeq" id="WP_121125173.1">
    <property type="nucleotide sequence ID" value="NZ_RBWS01000011.1"/>
</dbReference>
<dbReference type="PROSITE" id="PS00060">
    <property type="entry name" value="ADH_IRON_2"/>
    <property type="match status" value="1"/>
</dbReference>
<dbReference type="PROSITE" id="PS00913">
    <property type="entry name" value="ADH_IRON_1"/>
    <property type="match status" value="1"/>
</dbReference>
<dbReference type="AlphaFoldDB" id="A0A420VW92"/>
<evidence type="ECO:0000259" key="3">
    <source>
        <dbReference type="Pfam" id="PF00465"/>
    </source>
</evidence>
<sequence>MSKLFIAGEVFHGAGSLEELKNIKGKKAFIVTGGNSMRKSGTLDRSIAFLHEAGLETFVFDGVEEDPSSATSFRGADAMRAFEPDWIVGLGGCSAIDAAKMMWVFYEYPDADFDALVKPFTVPRLRNKAKFIAIPSTSGTGTETTGLAVITDREKGVKYPIVSYELTPDIAIVDGEVCASMPAHITANTGLDALTHCVEAYVSNIDDNYADVLAKGGLEIVFNNLKEAVNNPTNIRARQNMHDASFMAGLAFNNAWLGIVHSLSHQVGALYGIPHGAANAIFLPNVIRYNAKVSTRFPDLAKVIGKETAEELAQAIETLRKEVNNIASIKEFGISKADWEKNIDYITNNALLDPCTGFNPRVPVLQDLKDIYNACYEGVVFNG</sequence>
<accession>A0A420VW92</accession>
<comment type="caution">
    <text evidence="5">The sequence shown here is derived from an EMBL/GenBank/DDBJ whole genome shotgun (WGS) entry which is preliminary data.</text>
</comment>
<dbReference type="GO" id="GO:0046872">
    <property type="term" value="F:metal ion binding"/>
    <property type="evidence" value="ECO:0007669"/>
    <property type="project" value="InterPro"/>
</dbReference>
<dbReference type="InterPro" id="IPR056798">
    <property type="entry name" value="ADH_Fe_C"/>
</dbReference>
<reference evidence="5 6" key="1">
    <citation type="submission" date="2018-10" db="EMBL/GenBank/DDBJ databases">
        <title>Sphingobacterium sp. M05W1-28.</title>
        <authorList>
            <person name="Cai H."/>
        </authorList>
    </citation>
    <scope>NUCLEOTIDE SEQUENCE [LARGE SCALE GENOMIC DNA]</scope>
    <source>
        <strain evidence="5 6">M05W1-28</strain>
    </source>
</reference>
<feature type="domain" description="Fe-containing alcohol dehydrogenase-like C-terminal" evidence="4">
    <location>
        <begin position="186"/>
        <end position="375"/>
    </location>
</feature>
<evidence type="ECO:0000256" key="2">
    <source>
        <dbReference type="ARBA" id="ARBA00023002"/>
    </source>
</evidence>
<dbReference type="InterPro" id="IPR018211">
    <property type="entry name" value="ADH_Fe_CS"/>
</dbReference>
<comment type="similarity">
    <text evidence="1">Belongs to the iron-containing alcohol dehydrogenase family.</text>
</comment>
<dbReference type="InterPro" id="IPR001670">
    <property type="entry name" value="ADH_Fe/GldA"/>
</dbReference>
<dbReference type="EMBL" id="RBWS01000011">
    <property type="protein sequence ID" value="RKO70650.1"/>
    <property type="molecule type" value="Genomic_DNA"/>
</dbReference>
<evidence type="ECO:0000313" key="6">
    <source>
        <dbReference type="Proteomes" id="UP000282423"/>
    </source>
</evidence>
<protein>
    <submittedName>
        <fullName evidence="5">Iron-containing alcohol dehydrogenase</fullName>
    </submittedName>
</protein>
<keyword evidence="2" id="KW-0560">Oxidoreductase</keyword>
<dbReference type="GO" id="GO:0004022">
    <property type="term" value="F:alcohol dehydrogenase (NAD+) activity"/>
    <property type="evidence" value="ECO:0007669"/>
    <property type="project" value="TreeGrafter"/>
</dbReference>
<feature type="domain" description="Alcohol dehydrogenase iron-type/glycerol dehydrogenase GldA" evidence="3">
    <location>
        <begin position="9"/>
        <end position="174"/>
    </location>
</feature>
<dbReference type="InterPro" id="IPR039697">
    <property type="entry name" value="Alcohol_dehydrogenase_Fe"/>
</dbReference>
<name>A0A420VW92_9SPHI</name>
<dbReference type="OrthoDB" id="9801156at2"/>
<evidence type="ECO:0000259" key="4">
    <source>
        <dbReference type="Pfam" id="PF25137"/>
    </source>
</evidence>
<dbReference type="Gene3D" id="1.20.1090.10">
    <property type="entry name" value="Dehydroquinate synthase-like - alpha domain"/>
    <property type="match status" value="1"/>
</dbReference>
<dbReference type="FunFam" id="1.20.1090.10:FF:000001">
    <property type="entry name" value="Aldehyde-alcohol dehydrogenase"/>
    <property type="match status" value="1"/>
</dbReference>
<dbReference type="Pfam" id="PF00465">
    <property type="entry name" value="Fe-ADH"/>
    <property type="match status" value="1"/>
</dbReference>
<organism evidence="5 6">
    <name type="scientific">Sphingobacterium puteale</name>
    <dbReference type="NCBI Taxonomy" id="2420510"/>
    <lineage>
        <taxon>Bacteria</taxon>
        <taxon>Pseudomonadati</taxon>
        <taxon>Bacteroidota</taxon>
        <taxon>Sphingobacteriia</taxon>
        <taxon>Sphingobacteriales</taxon>
        <taxon>Sphingobacteriaceae</taxon>
        <taxon>Sphingobacterium</taxon>
    </lineage>
</organism>
<dbReference type="Proteomes" id="UP000282423">
    <property type="component" value="Unassembled WGS sequence"/>
</dbReference>
<dbReference type="PANTHER" id="PTHR11496">
    <property type="entry name" value="ALCOHOL DEHYDROGENASE"/>
    <property type="match status" value="1"/>
</dbReference>
<dbReference type="FunFam" id="3.40.50.1970:FF:000003">
    <property type="entry name" value="Alcohol dehydrogenase, iron-containing"/>
    <property type="match status" value="1"/>
</dbReference>
<gene>
    <name evidence="5" type="ORF">D7322_15360</name>
</gene>
<dbReference type="InterPro" id="IPR034802">
    <property type="entry name" value="NADPH_BDH"/>
</dbReference>
<dbReference type="SUPFAM" id="SSF56796">
    <property type="entry name" value="Dehydroquinate synthase-like"/>
    <property type="match status" value="1"/>
</dbReference>
<dbReference type="PANTHER" id="PTHR11496:SF83">
    <property type="entry name" value="HYDROXYACID-OXOACID TRANSHYDROGENASE, MITOCHONDRIAL"/>
    <property type="match status" value="1"/>
</dbReference>
<evidence type="ECO:0000313" key="5">
    <source>
        <dbReference type="EMBL" id="RKO70650.1"/>
    </source>
</evidence>
<dbReference type="Gene3D" id="3.40.50.1970">
    <property type="match status" value="1"/>
</dbReference>
<dbReference type="CDD" id="cd08179">
    <property type="entry name" value="NADPH_BDH"/>
    <property type="match status" value="1"/>
</dbReference>
<dbReference type="Pfam" id="PF25137">
    <property type="entry name" value="ADH_Fe_C"/>
    <property type="match status" value="1"/>
</dbReference>
<keyword evidence="6" id="KW-1185">Reference proteome</keyword>
<proteinExistence type="inferred from homology"/>
<evidence type="ECO:0000256" key="1">
    <source>
        <dbReference type="ARBA" id="ARBA00007358"/>
    </source>
</evidence>